<reference evidence="1 2" key="1">
    <citation type="submission" date="2016-09" db="EMBL/GenBank/DDBJ databases">
        <authorList>
            <person name="Capua I."/>
            <person name="De Benedictis P."/>
            <person name="Joannis T."/>
            <person name="Lombin L.H."/>
            <person name="Cattoli G."/>
        </authorList>
    </citation>
    <scope>NUCLEOTIDE SEQUENCE [LARGE SCALE GENOMIC DNA]</scope>
    <source>
        <strain evidence="1 2">IMI 309357</strain>
    </source>
</reference>
<name>A0A1G4BMH3_9PEZI</name>
<sequence>MKTKTKTAGPSEIKTDAPKLNRQERAVIMKLLGGVRSFTFNPLTSEESALVKATIPRLIKASKDPLMPDADRFFNDDSDNPTLFGDALRVIMQLKAWYGPTASH</sequence>
<gene>
    <name evidence="1" type="ORF">CORC01_02058</name>
</gene>
<evidence type="ECO:0000313" key="1">
    <source>
        <dbReference type="EMBL" id="OHF02662.1"/>
    </source>
</evidence>
<keyword evidence="2" id="KW-1185">Reference proteome</keyword>
<dbReference type="AlphaFoldDB" id="A0A1G4BMH3"/>
<organism evidence="1 2">
    <name type="scientific">Colletotrichum orchidophilum</name>
    <dbReference type="NCBI Taxonomy" id="1209926"/>
    <lineage>
        <taxon>Eukaryota</taxon>
        <taxon>Fungi</taxon>
        <taxon>Dikarya</taxon>
        <taxon>Ascomycota</taxon>
        <taxon>Pezizomycotina</taxon>
        <taxon>Sordariomycetes</taxon>
        <taxon>Hypocreomycetidae</taxon>
        <taxon>Glomerellales</taxon>
        <taxon>Glomerellaceae</taxon>
        <taxon>Colletotrichum</taxon>
    </lineage>
</organism>
<dbReference type="OrthoDB" id="4796369at2759"/>
<comment type="caution">
    <text evidence="1">The sequence shown here is derived from an EMBL/GenBank/DDBJ whole genome shotgun (WGS) entry which is preliminary data.</text>
</comment>
<protein>
    <submittedName>
        <fullName evidence="1">Uncharacterized protein</fullName>
    </submittedName>
</protein>
<evidence type="ECO:0000313" key="2">
    <source>
        <dbReference type="Proteomes" id="UP000176998"/>
    </source>
</evidence>
<dbReference type="GeneID" id="34555220"/>
<dbReference type="Proteomes" id="UP000176998">
    <property type="component" value="Unassembled WGS sequence"/>
</dbReference>
<proteinExistence type="predicted"/>
<dbReference type="RefSeq" id="XP_022479801.1">
    <property type="nucleotide sequence ID" value="XM_022613710.1"/>
</dbReference>
<accession>A0A1G4BMH3</accession>
<dbReference type="EMBL" id="MJBS01000011">
    <property type="protein sequence ID" value="OHF02662.1"/>
    <property type="molecule type" value="Genomic_DNA"/>
</dbReference>